<accession>A0A0F9JJG7</accession>
<name>A0A0F9JJG7_9ZZZZ</name>
<sequence length="568" mass="63570">MAIPGQALVQGVSQLDDMKSAILTRHRELKQHWRPLTLRQQLWENMYFLLDAIQQAKPLGVARRFVSNEPHTGVDAALSILTRIPPTWRIPLVGAEDENQEMRRRAGRIERTLEGLVYTMDELFVDRINHDTLWRAATFQGLLRGMIWGKFHITTEALLYRRAPLVAEIYDAYQVFPHTDSWGLNHIIIEKDTTLGDLVSSYPGVYDDMAQDNHYNPSTPALKLEFWSNDRGERKGMTAVLGTVHTAATSGITVTDMIGKDARWLVPPFLHGYTYDELPIVGVAVNGAHISHKAPISSVLEDRLQERADVQAMEAMAWHGPGSRIAETGRSILSSVEETVPQYNEIVATVFQHLSLNTYDTLVFKTPTGELPKFERGIGASIALNPQESVDTLRPQPMSTDAYRLLELLQEERQKGVLSNVLQAVAPNVASGVLLQQIEHAALGSLEPYQKGVQSFGTRMGTTLLAQMQKAAPILGAFELQAGTPSKSFFNIEFNPLTELDQGRHYRPVPVIKPALPDDLTVRMTAARMALDPRRPMLSLMTVMEDILNVDDPMAESDRIWEDLAQQD</sequence>
<dbReference type="AlphaFoldDB" id="A0A0F9JJG7"/>
<proteinExistence type="predicted"/>
<reference evidence="1" key="1">
    <citation type="journal article" date="2015" name="Nature">
        <title>Complex archaea that bridge the gap between prokaryotes and eukaryotes.</title>
        <authorList>
            <person name="Spang A."/>
            <person name="Saw J.H."/>
            <person name="Jorgensen S.L."/>
            <person name="Zaremba-Niedzwiedzka K."/>
            <person name="Martijn J."/>
            <person name="Lind A.E."/>
            <person name="van Eijk R."/>
            <person name="Schleper C."/>
            <person name="Guy L."/>
            <person name="Ettema T.J."/>
        </authorList>
    </citation>
    <scope>NUCLEOTIDE SEQUENCE</scope>
</reference>
<comment type="caution">
    <text evidence="1">The sequence shown here is derived from an EMBL/GenBank/DDBJ whole genome shotgun (WGS) entry which is preliminary data.</text>
</comment>
<feature type="non-terminal residue" evidence="1">
    <location>
        <position position="568"/>
    </location>
</feature>
<evidence type="ECO:0000313" key="1">
    <source>
        <dbReference type="EMBL" id="KKM70009.1"/>
    </source>
</evidence>
<gene>
    <name evidence="1" type="ORF">LCGC14_1445020</name>
</gene>
<protein>
    <submittedName>
        <fullName evidence="1">Uncharacterized protein</fullName>
    </submittedName>
</protein>
<dbReference type="EMBL" id="LAZR01009897">
    <property type="protein sequence ID" value="KKM70009.1"/>
    <property type="molecule type" value="Genomic_DNA"/>
</dbReference>
<organism evidence="1">
    <name type="scientific">marine sediment metagenome</name>
    <dbReference type="NCBI Taxonomy" id="412755"/>
    <lineage>
        <taxon>unclassified sequences</taxon>
        <taxon>metagenomes</taxon>
        <taxon>ecological metagenomes</taxon>
    </lineage>
</organism>